<keyword evidence="3" id="KW-0677">Repeat</keyword>
<keyword evidence="7" id="KW-1185">Reference proteome</keyword>
<dbReference type="Pfam" id="PF00560">
    <property type="entry name" value="LRR_1"/>
    <property type="match status" value="1"/>
</dbReference>
<evidence type="ECO:0000256" key="2">
    <source>
        <dbReference type="ARBA" id="ARBA00022614"/>
    </source>
</evidence>
<organism evidence="6 7">
    <name type="scientific">Candidatus Marithioploca araucensis</name>
    <dbReference type="NCBI Taxonomy" id="70273"/>
    <lineage>
        <taxon>Bacteria</taxon>
        <taxon>Pseudomonadati</taxon>
        <taxon>Pseudomonadota</taxon>
        <taxon>Gammaproteobacteria</taxon>
        <taxon>Thiotrichales</taxon>
        <taxon>Thiotrichaceae</taxon>
        <taxon>Candidatus Marithioploca</taxon>
    </lineage>
</organism>
<dbReference type="Proteomes" id="UP001171945">
    <property type="component" value="Unassembled WGS sequence"/>
</dbReference>
<gene>
    <name evidence="6" type="ORF">QUF54_03910</name>
</gene>
<comment type="caution">
    <text evidence="6">The sequence shown here is derived from an EMBL/GenBank/DDBJ whole genome shotgun (WGS) entry which is preliminary data.</text>
</comment>
<evidence type="ECO:0000256" key="3">
    <source>
        <dbReference type="ARBA" id="ARBA00022737"/>
    </source>
</evidence>
<dbReference type="PANTHER" id="PTHR48059:SF30">
    <property type="entry name" value="OS06G0587000 PROTEIN"/>
    <property type="match status" value="1"/>
</dbReference>
<dbReference type="InterPro" id="IPR003961">
    <property type="entry name" value="FN3_dom"/>
</dbReference>
<evidence type="ECO:0000256" key="4">
    <source>
        <dbReference type="SAM" id="MobiDB-lite"/>
    </source>
</evidence>
<dbReference type="SMART" id="SM00060">
    <property type="entry name" value="FN3"/>
    <property type="match status" value="1"/>
</dbReference>
<dbReference type="Gene3D" id="3.80.10.10">
    <property type="entry name" value="Ribonuclease Inhibitor"/>
    <property type="match status" value="1"/>
</dbReference>
<feature type="non-terminal residue" evidence="6">
    <location>
        <position position="823"/>
    </location>
</feature>
<dbReference type="SMART" id="SM00369">
    <property type="entry name" value="LRR_TYP"/>
    <property type="match status" value="4"/>
</dbReference>
<comment type="subcellular location">
    <subcellularLocation>
        <location evidence="1">Cell envelope</location>
    </subcellularLocation>
</comment>
<dbReference type="SUPFAM" id="SSF49265">
    <property type="entry name" value="Fibronectin type III"/>
    <property type="match status" value="1"/>
</dbReference>
<dbReference type="SMART" id="SM00365">
    <property type="entry name" value="LRR_SD22"/>
    <property type="match status" value="4"/>
</dbReference>
<dbReference type="InterPro" id="IPR032675">
    <property type="entry name" value="LRR_dom_sf"/>
</dbReference>
<evidence type="ECO:0000313" key="6">
    <source>
        <dbReference type="EMBL" id="MDM8562479.1"/>
    </source>
</evidence>
<dbReference type="InterPro" id="IPR001611">
    <property type="entry name" value="Leu-rich_rpt"/>
</dbReference>
<dbReference type="InterPro" id="IPR003591">
    <property type="entry name" value="Leu-rich_rpt_typical-subtyp"/>
</dbReference>
<evidence type="ECO:0000256" key="1">
    <source>
        <dbReference type="ARBA" id="ARBA00004196"/>
    </source>
</evidence>
<dbReference type="InterPro" id="IPR013783">
    <property type="entry name" value="Ig-like_fold"/>
</dbReference>
<dbReference type="InterPro" id="IPR025875">
    <property type="entry name" value="Leu-rich_rpt_4"/>
</dbReference>
<dbReference type="Gene3D" id="2.60.40.10">
    <property type="entry name" value="Immunoglobulins"/>
    <property type="match status" value="1"/>
</dbReference>
<dbReference type="CDD" id="cd00063">
    <property type="entry name" value="FN3"/>
    <property type="match status" value="1"/>
</dbReference>
<dbReference type="EMBL" id="JAUCGM010000169">
    <property type="protein sequence ID" value="MDM8562479.1"/>
    <property type="molecule type" value="Genomic_DNA"/>
</dbReference>
<proteinExistence type="predicted"/>
<dbReference type="InterPro" id="IPR051848">
    <property type="entry name" value="PGIP"/>
</dbReference>
<evidence type="ECO:0000313" key="7">
    <source>
        <dbReference type="Proteomes" id="UP001171945"/>
    </source>
</evidence>
<dbReference type="PROSITE" id="PS50853">
    <property type="entry name" value="FN3"/>
    <property type="match status" value="1"/>
</dbReference>
<name>A0ABT7VS35_9GAMM</name>
<dbReference type="InterPro" id="IPR036116">
    <property type="entry name" value="FN3_sf"/>
</dbReference>
<reference evidence="6" key="1">
    <citation type="submission" date="2023-06" db="EMBL/GenBank/DDBJ databases">
        <title>Uncultivated large filamentous bacteria from sulfidic sediments reveal new species and different genomic features in energy metabolism and defense.</title>
        <authorList>
            <person name="Fonseca A."/>
        </authorList>
    </citation>
    <scope>NUCLEOTIDE SEQUENCE</scope>
    <source>
        <strain evidence="6">HSG4</strain>
    </source>
</reference>
<dbReference type="Pfam" id="PF00041">
    <property type="entry name" value="fn3"/>
    <property type="match status" value="1"/>
</dbReference>
<accession>A0ABT7VS35</accession>
<feature type="domain" description="Fibronectin type-III" evidence="5">
    <location>
        <begin position="657"/>
        <end position="743"/>
    </location>
</feature>
<evidence type="ECO:0000259" key="5">
    <source>
        <dbReference type="PROSITE" id="PS50853"/>
    </source>
</evidence>
<dbReference type="Pfam" id="PF13855">
    <property type="entry name" value="LRR_8"/>
    <property type="match status" value="1"/>
</dbReference>
<protein>
    <recommendedName>
        <fullName evidence="5">Fibronectin type-III domain-containing protein</fullName>
    </recommendedName>
</protein>
<feature type="region of interest" description="Disordered" evidence="4">
    <location>
        <begin position="733"/>
        <end position="753"/>
    </location>
</feature>
<keyword evidence="2" id="KW-0433">Leucine-rich repeat</keyword>
<dbReference type="PANTHER" id="PTHR48059">
    <property type="entry name" value="POLYGALACTURONASE INHIBITOR 1"/>
    <property type="match status" value="1"/>
</dbReference>
<dbReference type="SUPFAM" id="SSF52058">
    <property type="entry name" value="L domain-like"/>
    <property type="match status" value="1"/>
</dbReference>
<sequence>MGGSIPSELGYLTELKTLYLYSNQLEGEIPLELGNLANLQTLYLSYNQLEGEIPAALGELENLQTLSLYSNRLTGEIPAALGELENLQTLSLYSNRLEGEIPAALGDLANLQTLELYSNNLTGNVPSELGNLTNLSSLRLDSNPLLNGPLPDIMTNLVNLWSFYFRNTDLCESTEPTFQHWLVDIGQSLGSTGVRCTPLNYSDKACSAPTVQTIETGNWDDSSGTWADMDGNSIGAPGLDDIVLINESHTITGIPFAEVKALCNKGTLQSTESQPLKIRGHEGIFNHGDMLGKDGDSDQQGSSIILQAGTLGDGGNWQHGFPFYNKGKIQAGNGGNSSGQGGAVQIFGRDVTNDITGEIIAGKGGDATSSSGGQGGLILVFGKLASQGDLVNKGIVRAGDGGNSNSSFGGFGGSVWLTASNVYLEGTQQAGNGGNGNPNGFDGFVVIEPHVIALTKGVSITGGDTTIFGGDDWTLDFSGLESTAIDSTGNITLAVGNNGLVNMTGINGTVLKAAGDVKIFADRITLDDGVELSDVIQAKNIVTAPSKILYDVLLTGLGIITGLPDTTMPLSFALTNNGPIADTYTLTVKDSAGWPLSQLPTSIDVKELETVEFVLNVTLPATRGAMDVITVTVTSQTDSEVKASTKVQVAVLGNIITPTSLTATAVSQTQIDLSWTDNSNNETGFKVERDGSLITTTLANATSHSDSGLSCGTTYSYSVKATNADGDSTAVTASATTSACPPPSRPKPTTRPLRIEIKGSGTGRVTSDPEGIDCSEEDDAVCKYTFKMNTKITLTPQAGPDSEFTAWIGDRNCSGGEFVLKQS</sequence>
<dbReference type="Pfam" id="PF12799">
    <property type="entry name" value="LRR_4"/>
    <property type="match status" value="1"/>
</dbReference>